<dbReference type="SUPFAM" id="SSF50475">
    <property type="entry name" value="FMN-binding split barrel"/>
    <property type="match status" value="1"/>
</dbReference>
<comment type="caution">
    <text evidence="1">The sequence shown here is derived from an EMBL/GenBank/DDBJ whole genome shotgun (WGS) entry which is preliminary data.</text>
</comment>
<dbReference type="InterPro" id="IPR012349">
    <property type="entry name" value="Split_barrel_FMN-bd"/>
</dbReference>
<accession>A0A9D1ZIS7</accession>
<reference evidence="1" key="2">
    <citation type="submission" date="2021-04" db="EMBL/GenBank/DDBJ databases">
        <authorList>
            <person name="Gilroy R."/>
        </authorList>
    </citation>
    <scope>NUCLEOTIDE SEQUENCE</scope>
    <source>
        <strain evidence="1">Gambia2-208</strain>
    </source>
</reference>
<protein>
    <submittedName>
        <fullName evidence="1">Pyridoxamine 5'-phosphate oxidase family protein</fullName>
    </submittedName>
</protein>
<proteinExistence type="predicted"/>
<dbReference type="InterPro" id="IPR024747">
    <property type="entry name" value="Pyridox_Oxase-rel"/>
</dbReference>
<dbReference type="Pfam" id="PF12900">
    <property type="entry name" value="Pyridox_ox_2"/>
    <property type="match status" value="1"/>
</dbReference>
<dbReference type="Gene3D" id="2.30.110.10">
    <property type="entry name" value="Electron Transport, Fmn-binding Protein, Chain A"/>
    <property type="match status" value="1"/>
</dbReference>
<evidence type="ECO:0000313" key="1">
    <source>
        <dbReference type="EMBL" id="HIY88693.1"/>
    </source>
</evidence>
<dbReference type="AlphaFoldDB" id="A0A9D1ZIS7"/>
<dbReference type="EMBL" id="DXCV01000056">
    <property type="protein sequence ID" value="HIY88693.1"/>
    <property type="molecule type" value="Genomic_DNA"/>
</dbReference>
<sequence>MKTKTLTDRAEMEAVIAKCPYCLVGLTDDEGAPYVVPMNFAYADGTIYLHSGPEGSKVRFAEQRPRVCITFCEGHELVWMHAQMACSYSMKSRSVMCRGRVRLLTDLAEKRRALDLMMRHYTDAPCGYSDPAVRHVLVWEVKVEEMTGKSFGLLPSEV</sequence>
<dbReference type="PANTHER" id="PTHR34071">
    <property type="entry name" value="5-NITROIMIDAZOLE ANTIBIOTICS RESISTANCE PROTEIN, NIMA-FAMILY-RELATED PROTEIN-RELATED"/>
    <property type="match status" value="1"/>
</dbReference>
<dbReference type="Proteomes" id="UP000886851">
    <property type="component" value="Unassembled WGS sequence"/>
</dbReference>
<reference evidence="1" key="1">
    <citation type="journal article" date="2021" name="PeerJ">
        <title>Extensive microbial diversity within the chicken gut microbiome revealed by metagenomics and culture.</title>
        <authorList>
            <person name="Gilroy R."/>
            <person name="Ravi A."/>
            <person name="Getino M."/>
            <person name="Pursley I."/>
            <person name="Horton D.L."/>
            <person name="Alikhan N.F."/>
            <person name="Baker D."/>
            <person name="Gharbi K."/>
            <person name="Hall N."/>
            <person name="Watson M."/>
            <person name="Adriaenssens E.M."/>
            <person name="Foster-Nyarko E."/>
            <person name="Jarju S."/>
            <person name="Secka A."/>
            <person name="Antonio M."/>
            <person name="Oren A."/>
            <person name="Chaudhuri R.R."/>
            <person name="La Ragione R."/>
            <person name="Hildebrand F."/>
            <person name="Pallen M.J."/>
        </authorList>
    </citation>
    <scope>NUCLEOTIDE SEQUENCE</scope>
    <source>
        <strain evidence="1">Gambia2-208</strain>
    </source>
</reference>
<gene>
    <name evidence="1" type="ORF">H9824_08325</name>
</gene>
<dbReference type="PANTHER" id="PTHR34071:SF2">
    <property type="entry name" value="FLAVIN-NUCLEOTIDE-BINDING PROTEIN"/>
    <property type="match status" value="1"/>
</dbReference>
<name>A0A9D1ZIS7_9BACE</name>
<evidence type="ECO:0000313" key="2">
    <source>
        <dbReference type="Proteomes" id="UP000886851"/>
    </source>
</evidence>
<organism evidence="1 2">
    <name type="scientific">Candidatus Bacteroides pullicola</name>
    <dbReference type="NCBI Taxonomy" id="2838475"/>
    <lineage>
        <taxon>Bacteria</taxon>
        <taxon>Pseudomonadati</taxon>
        <taxon>Bacteroidota</taxon>
        <taxon>Bacteroidia</taxon>
        <taxon>Bacteroidales</taxon>
        <taxon>Bacteroidaceae</taxon>
        <taxon>Bacteroides</taxon>
    </lineage>
</organism>